<evidence type="ECO:0000256" key="6">
    <source>
        <dbReference type="ARBA" id="ARBA00022777"/>
    </source>
</evidence>
<evidence type="ECO:0000256" key="4">
    <source>
        <dbReference type="ARBA" id="ARBA00022679"/>
    </source>
</evidence>
<keyword evidence="4" id="KW-0808">Transferase</keyword>
<evidence type="ECO:0000313" key="11">
    <source>
        <dbReference type="Proteomes" id="UP001204772"/>
    </source>
</evidence>
<proteinExistence type="predicted"/>
<dbReference type="GO" id="GO:0016301">
    <property type="term" value="F:kinase activity"/>
    <property type="evidence" value="ECO:0007669"/>
    <property type="project" value="UniProtKB-KW"/>
</dbReference>
<dbReference type="SMART" id="SM00387">
    <property type="entry name" value="HATPase_c"/>
    <property type="match status" value="1"/>
</dbReference>
<comment type="caution">
    <text evidence="10">The sequence shown here is derived from an EMBL/GenBank/DDBJ whole genome shotgun (WGS) entry which is preliminary data.</text>
</comment>
<gene>
    <name evidence="10" type="ORF">NCI00_27190</name>
</gene>
<dbReference type="EMBL" id="JAMZEL010000018">
    <property type="protein sequence ID" value="MCP1386155.1"/>
    <property type="molecule type" value="Genomic_DNA"/>
</dbReference>
<feature type="transmembrane region" description="Helical" evidence="8">
    <location>
        <begin position="14"/>
        <end position="38"/>
    </location>
</feature>
<sequence length="399" mass="45478">MKLPAIDIYSQKNLYQIFIGINLALIGIASIIYTYNIVENVDAREKRQLKLYAQLIEYSANHSITEDYTFLFEVVKDNIFQSRIPTILVGEDKVPIDGTNLDLPAHDPSEKQKLLIEAFEEMKDEHPPIEVDVAGTKQYIYFSDSSLLVQMRYYPYVQLLSLLVLGFLAYLVFSASRTAEQNRVWVGLAKETAHQLGTPIASLMGWVEFFRTDPERYPDEYTGEIEKDVKRLEMITTRFSSIGSTPAMRHENVAEVVSTFLDYLKRRISTKVKVTFVNDLPEERQMNINRNLFEWVIENICKNAVDAMTGVGALKVRIFVLNKQEIAIDISDTGKGISRGNWQKVFKPGISTKKRGWGLGLTLAKRIIEEYHGGKLFVKNSEVGKGTTFRIILKQPSTS</sequence>
<keyword evidence="3" id="KW-0597">Phosphoprotein</keyword>
<evidence type="ECO:0000259" key="9">
    <source>
        <dbReference type="PROSITE" id="PS50109"/>
    </source>
</evidence>
<evidence type="ECO:0000256" key="3">
    <source>
        <dbReference type="ARBA" id="ARBA00022553"/>
    </source>
</evidence>
<dbReference type="RefSeq" id="WP_166561035.1">
    <property type="nucleotide sequence ID" value="NZ_JAMZEL010000018.1"/>
</dbReference>
<keyword evidence="11" id="KW-1185">Reference proteome</keyword>
<keyword evidence="8" id="KW-0812">Transmembrane</keyword>
<evidence type="ECO:0000256" key="8">
    <source>
        <dbReference type="SAM" id="Phobius"/>
    </source>
</evidence>
<name>A0ABT1FWL4_9BACT</name>
<evidence type="ECO:0000313" key="10">
    <source>
        <dbReference type="EMBL" id="MCP1386155.1"/>
    </source>
</evidence>
<reference evidence="10 11" key="1">
    <citation type="submission" date="2022-06" db="EMBL/GenBank/DDBJ databases">
        <title>Runella sp. S5 genome sequencing.</title>
        <authorList>
            <person name="Park S."/>
        </authorList>
    </citation>
    <scope>NUCLEOTIDE SEQUENCE [LARGE SCALE GENOMIC DNA]</scope>
    <source>
        <strain evidence="10 11">S5</strain>
    </source>
</reference>
<dbReference type="PANTHER" id="PTHR44936:SF10">
    <property type="entry name" value="SENSOR PROTEIN RSTB"/>
    <property type="match status" value="1"/>
</dbReference>
<evidence type="ECO:0000256" key="7">
    <source>
        <dbReference type="ARBA" id="ARBA00022840"/>
    </source>
</evidence>
<dbReference type="InterPro" id="IPR003661">
    <property type="entry name" value="HisK_dim/P_dom"/>
</dbReference>
<feature type="domain" description="Histidine kinase" evidence="9">
    <location>
        <begin position="191"/>
        <end position="397"/>
    </location>
</feature>
<dbReference type="PANTHER" id="PTHR44936">
    <property type="entry name" value="SENSOR PROTEIN CREC"/>
    <property type="match status" value="1"/>
</dbReference>
<accession>A0ABT1FWL4</accession>
<dbReference type="Pfam" id="PF02518">
    <property type="entry name" value="HATPase_c"/>
    <property type="match status" value="1"/>
</dbReference>
<keyword evidence="6 10" id="KW-0418">Kinase</keyword>
<feature type="transmembrane region" description="Helical" evidence="8">
    <location>
        <begin position="153"/>
        <end position="173"/>
    </location>
</feature>
<dbReference type="InterPro" id="IPR004358">
    <property type="entry name" value="Sig_transdc_His_kin-like_C"/>
</dbReference>
<dbReference type="InterPro" id="IPR036890">
    <property type="entry name" value="HATPase_C_sf"/>
</dbReference>
<dbReference type="SUPFAM" id="SSF55874">
    <property type="entry name" value="ATPase domain of HSP90 chaperone/DNA topoisomerase II/histidine kinase"/>
    <property type="match status" value="1"/>
</dbReference>
<evidence type="ECO:0000256" key="5">
    <source>
        <dbReference type="ARBA" id="ARBA00022741"/>
    </source>
</evidence>
<organism evidence="10 11">
    <name type="scientific">Runella salmonicolor</name>
    <dbReference type="NCBI Taxonomy" id="2950278"/>
    <lineage>
        <taxon>Bacteria</taxon>
        <taxon>Pseudomonadati</taxon>
        <taxon>Bacteroidota</taxon>
        <taxon>Cytophagia</taxon>
        <taxon>Cytophagales</taxon>
        <taxon>Spirosomataceae</taxon>
        <taxon>Runella</taxon>
    </lineage>
</organism>
<keyword evidence="8" id="KW-0472">Membrane</keyword>
<protein>
    <recommendedName>
        <fullName evidence="2">histidine kinase</fullName>
        <ecNumber evidence="2">2.7.13.3</ecNumber>
    </recommendedName>
</protein>
<evidence type="ECO:0000256" key="2">
    <source>
        <dbReference type="ARBA" id="ARBA00012438"/>
    </source>
</evidence>
<dbReference type="EC" id="2.7.13.3" evidence="2"/>
<dbReference type="InterPro" id="IPR005467">
    <property type="entry name" value="His_kinase_dom"/>
</dbReference>
<keyword evidence="5" id="KW-0547">Nucleotide-binding</keyword>
<keyword evidence="7" id="KW-0067">ATP-binding</keyword>
<evidence type="ECO:0000256" key="1">
    <source>
        <dbReference type="ARBA" id="ARBA00000085"/>
    </source>
</evidence>
<comment type="catalytic activity">
    <reaction evidence="1">
        <text>ATP + protein L-histidine = ADP + protein N-phospho-L-histidine.</text>
        <dbReference type="EC" id="2.7.13.3"/>
    </reaction>
</comment>
<dbReference type="PROSITE" id="PS50109">
    <property type="entry name" value="HIS_KIN"/>
    <property type="match status" value="1"/>
</dbReference>
<keyword evidence="8" id="KW-1133">Transmembrane helix</keyword>
<dbReference type="InterPro" id="IPR050980">
    <property type="entry name" value="2C_sensor_his_kinase"/>
</dbReference>
<dbReference type="Gene3D" id="3.30.565.10">
    <property type="entry name" value="Histidine kinase-like ATPase, C-terminal domain"/>
    <property type="match status" value="1"/>
</dbReference>
<dbReference type="Proteomes" id="UP001204772">
    <property type="component" value="Unassembled WGS sequence"/>
</dbReference>
<dbReference type="CDD" id="cd00082">
    <property type="entry name" value="HisKA"/>
    <property type="match status" value="1"/>
</dbReference>
<dbReference type="PRINTS" id="PR00344">
    <property type="entry name" value="BCTRLSENSOR"/>
</dbReference>
<dbReference type="InterPro" id="IPR003594">
    <property type="entry name" value="HATPase_dom"/>
</dbReference>